<dbReference type="GO" id="GO:0005814">
    <property type="term" value="C:centriole"/>
    <property type="evidence" value="ECO:0007669"/>
    <property type="project" value="TreeGrafter"/>
</dbReference>
<feature type="coiled-coil region" evidence="1">
    <location>
        <begin position="72"/>
        <end position="113"/>
    </location>
</feature>
<evidence type="ECO:0000313" key="3">
    <source>
        <dbReference type="Ensembl" id="ENSEBUP00000017950.1"/>
    </source>
</evidence>
<sequence>MASWQGCDETAEEGARRLAEELRQCQADKDFVWSLWKRLQEDKPDVSQVVRMVIQRENQRAEEKASKVLEILQVKDHKIRELEQQSNAQQRELDDLERRRAAVEESISLREQLSALSTHWKESTSKTQALRHKDVETESVLVQELRKRCADLQMLLDNAQDAAKAGIEKQQQADRLQNRVDELSSQLSVQAKELAQARKDLEEVQALCRESVRHTCKQTHLLKEMQSLHLNNQHTLQQQEELHKASIGHQEEVSEHRKLGSVHTRLSED</sequence>
<evidence type="ECO:0000313" key="4">
    <source>
        <dbReference type="Proteomes" id="UP000694388"/>
    </source>
</evidence>
<dbReference type="GO" id="GO:0005813">
    <property type="term" value="C:centrosome"/>
    <property type="evidence" value="ECO:0007669"/>
    <property type="project" value="TreeGrafter"/>
</dbReference>
<dbReference type="GO" id="GO:0010457">
    <property type="term" value="P:centriole-centriole cohesion"/>
    <property type="evidence" value="ECO:0007669"/>
    <property type="project" value="TreeGrafter"/>
</dbReference>
<dbReference type="Ensembl" id="ENSEBUT00000018526.1">
    <property type="protein sequence ID" value="ENSEBUP00000017950.1"/>
    <property type="gene ID" value="ENSEBUG00000011207.1"/>
</dbReference>
<feature type="coiled-coil region" evidence="1">
    <location>
        <begin position="142"/>
        <end position="207"/>
    </location>
</feature>
<dbReference type="Proteomes" id="UP000694388">
    <property type="component" value="Unplaced"/>
</dbReference>
<evidence type="ECO:0000256" key="2">
    <source>
        <dbReference type="SAM" id="MobiDB-lite"/>
    </source>
</evidence>
<feature type="compositionally biased region" description="Basic and acidic residues" evidence="2">
    <location>
        <begin position="240"/>
        <end position="258"/>
    </location>
</feature>
<keyword evidence="1" id="KW-0175">Coiled coil</keyword>
<evidence type="ECO:0000256" key="1">
    <source>
        <dbReference type="SAM" id="Coils"/>
    </source>
</evidence>
<organism evidence="3 4">
    <name type="scientific">Eptatretus burgeri</name>
    <name type="common">Inshore hagfish</name>
    <dbReference type="NCBI Taxonomy" id="7764"/>
    <lineage>
        <taxon>Eukaryota</taxon>
        <taxon>Metazoa</taxon>
        <taxon>Chordata</taxon>
        <taxon>Craniata</taxon>
        <taxon>Vertebrata</taxon>
        <taxon>Cyclostomata</taxon>
        <taxon>Myxini</taxon>
        <taxon>Myxiniformes</taxon>
        <taxon>Myxinidae</taxon>
        <taxon>Eptatretinae</taxon>
        <taxon>Eptatretus</taxon>
    </lineage>
</organism>
<dbReference type="AlphaFoldDB" id="A0A8C4QNF2"/>
<evidence type="ECO:0008006" key="5">
    <source>
        <dbReference type="Google" id="ProtNLM"/>
    </source>
</evidence>
<feature type="region of interest" description="Disordered" evidence="2">
    <location>
        <begin position="237"/>
        <end position="269"/>
    </location>
</feature>
<dbReference type="PANTHER" id="PTHR18957">
    <property type="entry name" value="CENTLEIN"/>
    <property type="match status" value="1"/>
</dbReference>
<dbReference type="PANTHER" id="PTHR18957:SF0">
    <property type="entry name" value="CENTLEIN"/>
    <property type="match status" value="1"/>
</dbReference>
<keyword evidence="4" id="KW-1185">Reference proteome</keyword>
<protein>
    <recommendedName>
        <fullName evidence="5">Centlein</fullName>
    </recommendedName>
</protein>
<dbReference type="OMA" id="KGEMKDR"/>
<dbReference type="InterPro" id="IPR038810">
    <property type="entry name" value="CNTLN"/>
</dbReference>
<name>A0A8C4QNF2_EPTBU</name>
<reference evidence="3" key="2">
    <citation type="submission" date="2025-09" db="UniProtKB">
        <authorList>
            <consortium name="Ensembl"/>
        </authorList>
    </citation>
    <scope>IDENTIFICATION</scope>
</reference>
<reference evidence="3" key="1">
    <citation type="submission" date="2025-08" db="UniProtKB">
        <authorList>
            <consortium name="Ensembl"/>
        </authorList>
    </citation>
    <scope>IDENTIFICATION</scope>
</reference>
<proteinExistence type="predicted"/>
<dbReference type="GeneTree" id="ENSGT00440000034932"/>
<accession>A0A8C4QNF2</accession>